<dbReference type="EMBL" id="BAQJ01000016">
    <property type="protein sequence ID" value="GBQ66642.1"/>
    <property type="molecule type" value="Genomic_DNA"/>
</dbReference>
<proteinExistence type="predicted"/>
<evidence type="ECO:0000313" key="1">
    <source>
        <dbReference type="EMBL" id="GBQ66642.1"/>
    </source>
</evidence>
<protein>
    <recommendedName>
        <fullName evidence="3">CopG family transcriptional regulator</fullName>
    </recommendedName>
</protein>
<keyword evidence="2" id="KW-1185">Reference proteome</keyword>
<reference evidence="1" key="1">
    <citation type="submission" date="2013-04" db="EMBL/GenBank/DDBJ databases">
        <title>The genome sequencing project of 58 acetic acid bacteria.</title>
        <authorList>
            <person name="Okamoto-Kainuma A."/>
            <person name="Ishikawa M."/>
            <person name="Umino S."/>
            <person name="Koizumi Y."/>
            <person name="Shiwa Y."/>
            <person name="Yoshikawa H."/>
            <person name="Matsutani M."/>
            <person name="Matsushita K."/>
        </authorList>
    </citation>
    <scope>NUCLEOTIDE SEQUENCE</scope>
    <source>
        <strain evidence="1">NRIC 0521</strain>
    </source>
</reference>
<accession>A0ABQ0PFV0</accession>
<dbReference type="Proteomes" id="UP001061452">
    <property type="component" value="Unassembled WGS sequence"/>
</dbReference>
<evidence type="ECO:0008006" key="3">
    <source>
        <dbReference type="Google" id="ProtNLM"/>
    </source>
</evidence>
<comment type="caution">
    <text evidence="1">The sequence shown here is derived from an EMBL/GenBank/DDBJ whole genome shotgun (WGS) entry which is preliminary data.</text>
</comment>
<evidence type="ECO:0000313" key="2">
    <source>
        <dbReference type="Proteomes" id="UP001061452"/>
    </source>
</evidence>
<organism evidence="1 2">
    <name type="scientific">Komagataeibacter intermedius NRIC 0521</name>
    <dbReference type="NCBI Taxonomy" id="1307934"/>
    <lineage>
        <taxon>Bacteria</taxon>
        <taxon>Pseudomonadati</taxon>
        <taxon>Pseudomonadota</taxon>
        <taxon>Alphaproteobacteria</taxon>
        <taxon>Acetobacterales</taxon>
        <taxon>Acetobacteraceae</taxon>
        <taxon>Komagataeibacter</taxon>
    </lineage>
</organism>
<name>A0ABQ0PFV0_9PROT</name>
<sequence length="160" mass="18195">MKRSRKKQQMTVYLDPDLFKAVSDTATRRRQSGSLVVETALSVFFSPEEGTGQAALTRRLDRVDKRLSRLERDTGITVETLAQFIRFWMIMTPALPESSAAAARAQAAERYEGFIEALGRRLATGRRLYEDVLPPDAQVSASCQVVRRHWRIRGFHRPVS</sequence>
<gene>
    <name evidence="1" type="ORF">AA0521_0796</name>
</gene>
<dbReference type="RefSeq" id="WP_051672011.1">
    <property type="nucleotide sequence ID" value="NZ_BAQJ01000016.1"/>
</dbReference>